<keyword evidence="4" id="KW-0378">Hydrolase</keyword>
<proteinExistence type="inferred from homology"/>
<dbReference type="GeneID" id="123170861"/>
<accession>A0A3B6TGN9</accession>
<dbReference type="InterPro" id="IPR032861">
    <property type="entry name" value="TAXi_N"/>
</dbReference>
<dbReference type="Gramene" id="TraesCS7D02G017200.1">
    <property type="protein sequence ID" value="TraesCS7D02G017200.1.cds1"/>
    <property type="gene ID" value="TraesCS7D02G017200"/>
</dbReference>
<dbReference type="GO" id="GO:0005576">
    <property type="term" value="C:extracellular region"/>
    <property type="evidence" value="ECO:0000318"/>
    <property type="project" value="GO_Central"/>
</dbReference>
<dbReference type="SMR" id="A0A3B6TGN9"/>
<feature type="region of interest" description="Disordered" evidence="6">
    <location>
        <begin position="43"/>
        <end position="77"/>
    </location>
</feature>
<comment type="similarity">
    <text evidence="1">Belongs to the peptidase A1 family.</text>
</comment>
<evidence type="ECO:0000259" key="8">
    <source>
        <dbReference type="PROSITE" id="PS51767"/>
    </source>
</evidence>
<keyword evidence="7" id="KW-0732">Signal</keyword>
<reference evidence="9" key="2">
    <citation type="submission" date="2018-10" db="UniProtKB">
        <authorList>
            <consortium name="EnsemblPlants"/>
        </authorList>
    </citation>
    <scope>IDENTIFICATION</scope>
</reference>
<dbReference type="Gene3D" id="2.40.70.10">
    <property type="entry name" value="Acid Proteases"/>
    <property type="match status" value="2"/>
</dbReference>
<dbReference type="Pfam" id="PF14541">
    <property type="entry name" value="TAXi_C"/>
    <property type="match status" value="1"/>
</dbReference>
<reference evidence="9" key="1">
    <citation type="submission" date="2018-08" db="EMBL/GenBank/DDBJ databases">
        <authorList>
            <person name="Rossello M."/>
        </authorList>
    </citation>
    <scope>NUCLEOTIDE SEQUENCE [LARGE SCALE GENOMIC DNA]</scope>
    <source>
        <strain evidence="9">cv. Chinese Spring</strain>
    </source>
</reference>
<dbReference type="Gramene" id="TraesNOR7D03G04324250.1">
    <property type="protein sequence ID" value="TraesNOR7D03G04324250.1.CDS1"/>
    <property type="gene ID" value="TraesNOR7D03G04324250"/>
</dbReference>
<dbReference type="InterPro" id="IPR033121">
    <property type="entry name" value="PEPTIDASE_A1"/>
</dbReference>
<dbReference type="InterPro" id="IPR021109">
    <property type="entry name" value="Peptidase_aspartic_dom_sf"/>
</dbReference>
<evidence type="ECO:0000313" key="9">
    <source>
        <dbReference type="EnsemblPlants" id="TraesCS7D02G017200.1.cds1"/>
    </source>
</evidence>
<dbReference type="RefSeq" id="XP_044444526.1">
    <property type="nucleotide sequence ID" value="XM_044588591.1"/>
</dbReference>
<keyword evidence="3" id="KW-0064">Aspartyl protease</keyword>
<feature type="compositionally biased region" description="Polar residues" evidence="6">
    <location>
        <begin position="43"/>
        <end position="62"/>
    </location>
</feature>
<feature type="domain" description="Peptidase A1" evidence="8">
    <location>
        <begin position="89"/>
        <end position="433"/>
    </location>
</feature>
<evidence type="ECO:0000256" key="1">
    <source>
        <dbReference type="ARBA" id="ARBA00007447"/>
    </source>
</evidence>
<evidence type="ECO:0000256" key="2">
    <source>
        <dbReference type="ARBA" id="ARBA00022670"/>
    </source>
</evidence>
<dbReference type="OMA" id="RCANRGC"/>
<evidence type="ECO:0000313" key="10">
    <source>
        <dbReference type="Proteomes" id="UP000019116"/>
    </source>
</evidence>
<dbReference type="Gramene" id="TraesCS7D03G0037300.1">
    <property type="protein sequence ID" value="TraesCS7D03G0037300.1.CDS1"/>
    <property type="gene ID" value="TraesCS7D03G0037300"/>
</dbReference>
<organism evidence="9">
    <name type="scientific">Triticum aestivum</name>
    <name type="common">Wheat</name>
    <dbReference type="NCBI Taxonomy" id="4565"/>
    <lineage>
        <taxon>Eukaryota</taxon>
        <taxon>Viridiplantae</taxon>
        <taxon>Streptophyta</taxon>
        <taxon>Embryophyta</taxon>
        <taxon>Tracheophyta</taxon>
        <taxon>Spermatophyta</taxon>
        <taxon>Magnoliopsida</taxon>
        <taxon>Liliopsida</taxon>
        <taxon>Poales</taxon>
        <taxon>Poaceae</taxon>
        <taxon>BOP clade</taxon>
        <taxon>Pooideae</taxon>
        <taxon>Triticodae</taxon>
        <taxon>Triticeae</taxon>
        <taxon>Triticinae</taxon>
        <taxon>Triticum</taxon>
    </lineage>
</organism>
<dbReference type="CDD" id="cd05476">
    <property type="entry name" value="pepsin_A_like_plant"/>
    <property type="match status" value="1"/>
</dbReference>
<dbReference type="InterPro" id="IPR051708">
    <property type="entry name" value="Plant_Aspart_Prot_A1"/>
</dbReference>
<evidence type="ECO:0000256" key="4">
    <source>
        <dbReference type="ARBA" id="ARBA00022801"/>
    </source>
</evidence>
<dbReference type="InterPro" id="IPR034161">
    <property type="entry name" value="Pepsin-like_plant"/>
</dbReference>
<keyword evidence="2" id="KW-0645">Protease</keyword>
<dbReference type="Pfam" id="PF14543">
    <property type="entry name" value="TAXi_N"/>
    <property type="match status" value="1"/>
</dbReference>
<gene>
    <name evidence="9" type="primary">LOC123170861</name>
</gene>
<keyword evidence="5" id="KW-0325">Glycoprotein</keyword>
<dbReference type="Gramene" id="TraesMAC7D03G04267120.1">
    <property type="protein sequence ID" value="TraesMAC7D03G04267120.1.CDS1"/>
    <property type="gene ID" value="TraesMAC7D03G04267120"/>
</dbReference>
<feature type="signal peptide" evidence="7">
    <location>
        <begin position="1"/>
        <end position="38"/>
    </location>
</feature>
<sequence length="461" mass="47612">MARPVARRSTTGSALAVTLLAWLLVLQLLLLAPAPAAARRATTVNQAPNSLSTKPPRSSTNALVKRARRRNRNTDQLGSAAADDAGYIVLYNVSIGATQNDVSGVVDLLNDFVWTTQCVAAPVRVPCASQTCRSLLANDTTDACGGNPPNGDDSCRYVYVYGPGINTTGFVANESVAVAVGDIAGSVVLGCSAANSTVPLEGEPGSFGFNRGPLSFVSQLSVNKFSYYLAADEAGSSDSESVVLLGDAAVPQTNRGGRSTPLLRGTAFPDVYYVNLTSIQVDGQALSGIPAGAFDLAADGSSGGVVMSTLTSVTRLQEDAYKAVRQAVASKITAQEVSGSAFAGGIFDLCYNAQAVAALTFPKLTLVFDGGEAPATLELTTVHYFFKDDVTGLQCLTMLPTPVGTPFGSVLGTMVQAGTNMIYDVGGETLTLEEGAAAPAPSQVVSLMAIASLLLAWVLLF</sequence>
<dbReference type="PANTHER" id="PTHR47967">
    <property type="entry name" value="OS07G0603500 PROTEIN-RELATED"/>
    <property type="match status" value="1"/>
</dbReference>
<dbReference type="Gramene" id="TraesWEE_scaffold_017552_01G000300.1">
    <property type="protein sequence ID" value="TraesWEE_scaffold_017552_01G000300.1"/>
    <property type="gene ID" value="TraesWEE_scaffold_017552_01G000300"/>
</dbReference>
<dbReference type="AlphaFoldDB" id="A0A3B6TGN9"/>
<dbReference type="InterPro" id="IPR032799">
    <property type="entry name" value="TAXi_C"/>
</dbReference>
<dbReference type="PANTHER" id="PTHR47967:SF1">
    <property type="entry name" value="PEPTIDASE A1 DOMAIN-CONTAINING PROTEIN"/>
    <property type="match status" value="1"/>
</dbReference>
<dbReference type="OrthoDB" id="695235at2759"/>
<dbReference type="STRING" id="4565.A0A3B6TGN9"/>
<feature type="chain" id="PRO_5043181098" description="Peptidase A1 domain-containing protein" evidence="7">
    <location>
        <begin position="39"/>
        <end position="461"/>
    </location>
</feature>
<dbReference type="SUPFAM" id="SSF50630">
    <property type="entry name" value="Acid proteases"/>
    <property type="match status" value="1"/>
</dbReference>
<protein>
    <recommendedName>
        <fullName evidence="8">Peptidase A1 domain-containing protein</fullName>
    </recommendedName>
</protein>
<evidence type="ECO:0000256" key="6">
    <source>
        <dbReference type="SAM" id="MobiDB-lite"/>
    </source>
</evidence>
<evidence type="ECO:0000256" key="5">
    <source>
        <dbReference type="ARBA" id="ARBA00023180"/>
    </source>
</evidence>
<evidence type="ECO:0000256" key="3">
    <source>
        <dbReference type="ARBA" id="ARBA00022750"/>
    </source>
</evidence>
<dbReference type="GO" id="GO:0006508">
    <property type="term" value="P:proteolysis"/>
    <property type="evidence" value="ECO:0007669"/>
    <property type="project" value="UniProtKB-KW"/>
</dbReference>
<dbReference type="EnsemblPlants" id="TraesCS7D02G017200.1">
    <property type="protein sequence ID" value="TraesCS7D02G017200.1.cds1"/>
    <property type="gene ID" value="TraesCS7D02G017200"/>
</dbReference>
<dbReference type="PROSITE" id="PS51767">
    <property type="entry name" value="PEPTIDASE_A1"/>
    <property type="match status" value="1"/>
</dbReference>
<keyword evidence="10" id="KW-1185">Reference proteome</keyword>
<dbReference type="GO" id="GO:0004190">
    <property type="term" value="F:aspartic-type endopeptidase activity"/>
    <property type="evidence" value="ECO:0000318"/>
    <property type="project" value="GO_Central"/>
</dbReference>
<name>A0A3B6TGN9_WHEAT</name>
<evidence type="ECO:0000256" key="7">
    <source>
        <dbReference type="SAM" id="SignalP"/>
    </source>
</evidence>
<dbReference type="KEGG" id="taes:123170861"/>
<dbReference type="Proteomes" id="UP000019116">
    <property type="component" value="Chromosome 7D"/>
</dbReference>